<dbReference type="InterPro" id="IPR055219">
    <property type="entry name" value="MinC_N_1"/>
</dbReference>
<dbReference type="PANTHER" id="PTHR34108">
    <property type="entry name" value="SEPTUM SITE-DETERMINING PROTEIN MINC"/>
    <property type="match status" value="1"/>
</dbReference>
<evidence type="ECO:0000256" key="1">
    <source>
        <dbReference type="ARBA" id="ARBA00006291"/>
    </source>
</evidence>
<feature type="domain" description="Septum formation inhibitor MinC C-terminal" evidence="8">
    <location>
        <begin position="174"/>
        <end position="272"/>
    </location>
</feature>
<dbReference type="Proteomes" id="UP000468766">
    <property type="component" value="Unassembled WGS sequence"/>
</dbReference>
<gene>
    <name evidence="6 10" type="primary">minC</name>
    <name evidence="10" type="ORF">F9B85_09270</name>
</gene>
<dbReference type="NCBIfam" id="TIGR01222">
    <property type="entry name" value="minC"/>
    <property type="match status" value="1"/>
</dbReference>
<comment type="function">
    <text evidence="6">Cell division inhibitor that blocks the formation of polar Z ring septums. Rapidly oscillates between the poles of the cell to destabilize FtsZ filaments that have formed before they mature into polar Z rings. Prevents FtsZ polymerization.</text>
</comment>
<reference evidence="10 11" key="1">
    <citation type="submission" date="2019-10" db="EMBL/GenBank/DDBJ databases">
        <title>Whole-genome sequence of the extremophile Heliorestis acidaminivorans DSM 24790.</title>
        <authorList>
            <person name="Kyndt J.A."/>
            <person name="Meyer T.E."/>
        </authorList>
    </citation>
    <scope>NUCLEOTIDE SEQUENCE [LARGE SCALE GENOMIC DNA]</scope>
    <source>
        <strain evidence="10 11">DSM 24790</strain>
    </source>
</reference>
<feature type="region of interest" description="Disordered" evidence="7">
    <location>
        <begin position="115"/>
        <end position="134"/>
    </location>
</feature>
<dbReference type="EMBL" id="WBXO01000006">
    <property type="protein sequence ID" value="KAB2952336.1"/>
    <property type="molecule type" value="Genomic_DNA"/>
</dbReference>
<evidence type="ECO:0000259" key="9">
    <source>
        <dbReference type="Pfam" id="PF22642"/>
    </source>
</evidence>
<dbReference type="HAMAP" id="MF_00267">
    <property type="entry name" value="MinC"/>
    <property type="match status" value="1"/>
</dbReference>
<dbReference type="RefSeq" id="WP_151620185.1">
    <property type="nucleotide sequence ID" value="NZ_WBXO01000006.1"/>
</dbReference>
<dbReference type="Gene3D" id="2.160.20.70">
    <property type="match status" value="1"/>
</dbReference>
<dbReference type="GO" id="GO:1901891">
    <property type="term" value="P:regulation of cell septum assembly"/>
    <property type="evidence" value="ECO:0007669"/>
    <property type="project" value="InterPro"/>
</dbReference>
<dbReference type="SUPFAM" id="SSF63848">
    <property type="entry name" value="Cell-division inhibitor MinC, C-terminal domain"/>
    <property type="match status" value="1"/>
</dbReference>
<evidence type="ECO:0000256" key="6">
    <source>
        <dbReference type="HAMAP-Rule" id="MF_00267"/>
    </source>
</evidence>
<feature type="domain" description="Septum site-determining protein MinC N-terminal" evidence="9">
    <location>
        <begin position="6"/>
        <end position="71"/>
    </location>
</feature>
<dbReference type="Pfam" id="PF03775">
    <property type="entry name" value="MinC_C"/>
    <property type="match status" value="1"/>
</dbReference>
<protein>
    <recommendedName>
        <fullName evidence="6">Probable septum site-determining protein MinC</fullName>
    </recommendedName>
</protein>
<keyword evidence="4 6" id="KW-0131">Cell cycle</keyword>
<evidence type="ECO:0000313" key="10">
    <source>
        <dbReference type="EMBL" id="KAB2952336.1"/>
    </source>
</evidence>
<evidence type="ECO:0000256" key="7">
    <source>
        <dbReference type="SAM" id="MobiDB-lite"/>
    </source>
</evidence>
<dbReference type="OrthoDB" id="9790810at2"/>
<dbReference type="InterPro" id="IPR005526">
    <property type="entry name" value="Septum_form_inhib_MinC_C"/>
</dbReference>
<evidence type="ECO:0000256" key="4">
    <source>
        <dbReference type="ARBA" id="ARBA00023306"/>
    </source>
</evidence>
<evidence type="ECO:0000313" key="11">
    <source>
        <dbReference type="Proteomes" id="UP000468766"/>
    </source>
</evidence>
<keyword evidence="2 6" id="KW-0132">Cell division</keyword>
<name>A0A6I0F260_9FIRM</name>
<comment type="similarity">
    <text evidence="1 6">Belongs to the MinC family.</text>
</comment>
<proteinExistence type="inferred from homology"/>
<sequence>MKKADIVIKGSKEGLTFFLDSECEFSSLVTAIEEKLGSADNFLIGANVSIDVGSRELTEEQLGQLKALFPSFGLIVRAINTWSEAKSVDDQEEVATVKGNRERIYQIANHLYEANESSGKKKEDGNKNIVSPTDGELVEVQERSYIPDSKESKNEVEESAMIDKQGGDEQTLLIQRTLRSGQRVRYPGHVVIMGEVNPGAEVIAGGNIIVLGSFRGVAHAGAFGSTEAIVMAFRLQPTQLRIADHITRPPDEGDAGPEHPEIARIRDGMVTIERYQYGSKSFGKD</sequence>
<dbReference type="InterPro" id="IPR016098">
    <property type="entry name" value="CAP/MinC_C"/>
</dbReference>
<dbReference type="GO" id="GO:0000902">
    <property type="term" value="P:cell morphogenesis"/>
    <property type="evidence" value="ECO:0007669"/>
    <property type="project" value="InterPro"/>
</dbReference>
<keyword evidence="11" id="KW-1185">Reference proteome</keyword>
<dbReference type="GO" id="GO:0000917">
    <property type="term" value="P:division septum assembly"/>
    <property type="evidence" value="ECO:0007669"/>
    <property type="project" value="UniProtKB-KW"/>
</dbReference>
<dbReference type="PANTHER" id="PTHR34108:SF1">
    <property type="entry name" value="SEPTUM SITE-DETERMINING PROTEIN MINC"/>
    <property type="match status" value="1"/>
</dbReference>
<comment type="caution">
    <text evidence="10">The sequence shown here is derived from an EMBL/GenBank/DDBJ whole genome shotgun (WGS) entry which is preliminary data.</text>
</comment>
<comment type="subunit">
    <text evidence="5 6">Interacts with MinD and FtsZ.</text>
</comment>
<evidence type="ECO:0000256" key="2">
    <source>
        <dbReference type="ARBA" id="ARBA00022618"/>
    </source>
</evidence>
<dbReference type="InterPro" id="IPR036145">
    <property type="entry name" value="MinC_C_sf"/>
</dbReference>
<dbReference type="InterPro" id="IPR013033">
    <property type="entry name" value="MinC"/>
</dbReference>
<evidence type="ECO:0000256" key="5">
    <source>
        <dbReference type="ARBA" id="ARBA00046874"/>
    </source>
</evidence>
<accession>A0A6I0F260</accession>
<organism evidence="10 11">
    <name type="scientific">Heliorestis acidaminivorans</name>
    <dbReference type="NCBI Taxonomy" id="553427"/>
    <lineage>
        <taxon>Bacteria</taxon>
        <taxon>Bacillati</taxon>
        <taxon>Bacillota</taxon>
        <taxon>Clostridia</taxon>
        <taxon>Eubacteriales</taxon>
        <taxon>Heliobacteriaceae</taxon>
        <taxon>Heliorestis</taxon>
    </lineage>
</organism>
<evidence type="ECO:0000259" key="8">
    <source>
        <dbReference type="Pfam" id="PF03775"/>
    </source>
</evidence>
<dbReference type="AlphaFoldDB" id="A0A6I0F260"/>
<dbReference type="Gene3D" id="3.30.160.540">
    <property type="match status" value="1"/>
</dbReference>
<dbReference type="Pfam" id="PF22642">
    <property type="entry name" value="MinC_N_1"/>
    <property type="match status" value="1"/>
</dbReference>
<keyword evidence="3 6" id="KW-0717">Septation</keyword>
<evidence type="ECO:0000256" key="3">
    <source>
        <dbReference type="ARBA" id="ARBA00023210"/>
    </source>
</evidence>